<comment type="caution">
    <text evidence="5">The sequence shown here is derived from an EMBL/GenBank/DDBJ whole genome shotgun (WGS) entry which is preliminary data.</text>
</comment>
<organism evidence="5 6">
    <name type="scientific">Paenibacillus ginsengarvi</name>
    <dbReference type="NCBI Taxonomy" id="400777"/>
    <lineage>
        <taxon>Bacteria</taxon>
        <taxon>Bacillati</taxon>
        <taxon>Bacillota</taxon>
        <taxon>Bacilli</taxon>
        <taxon>Bacillales</taxon>
        <taxon>Paenibacillaceae</taxon>
        <taxon>Paenibacillus</taxon>
    </lineage>
</organism>
<evidence type="ECO:0000256" key="2">
    <source>
        <dbReference type="ARBA" id="ARBA00022801"/>
    </source>
</evidence>
<evidence type="ECO:0000256" key="3">
    <source>
        <dbReference type="RuleBase" id="RU003476"/>
    </source>
</evidence>
<dbReference type="OrthoDB" id="9131041at2"/>
<gene>
    <name evidence="5" type="ORF">D7M11_12250</name>
</gene>
<dbReference type="InterPro" id="IPR015797">
    <property type="entry name" value="NUDIX_hydrolase-like_dom_sf"/>
</dbReference>
<dbReference type="RefSeq" id="WP_120747496.1">
    <property type="nucleotide sequence ID" value="NZ_RBAH01000007.1"/>
</dbReference>
<dbReference type="PRINTS" id="PR00502">
    <property type="entry name" value="NUDIXFAMILY"/>
</dbReference>
<feature type="domain" description="Nudix hydrolase" evidence="4">
    <location>
        <begin position="16"/>
        <end position="136"/>
    </location>
</feature>
<protein>
    <submittedName>
        <fullName evidence="5">NUDIX domain-containing protein</fullName>
    </submittedName>
</protein>
<dbReference type="PROSITE" id="PS00893">
    <property type="entry name" value="NUDIX_BOX"/>
    <property type="match status" value="1"/>
</dbReference>
<dbReference type="InterPro" id="IPR000086">
    <property type="entry name" value="NUDIX_hydrolase_dom"/>
</dbReference>
<dbReference type="PANTHER" id="PTHR43736">
    <property type="entry name" value="ADP-RIBOSE PYROPHOSPHATASE"/>
    <property type="match status" value="1"/>
</dbReference>
<evidence type="ECO:0000256" key="1">
    <source>
        <dbReference type="ARBA" id="ARBA00005582"/>
    </source>
</evidence>
<evidence type="ECO:0000313" key="5">
    <source>
        <dbReference type="EMBL" id="RKN84754.1"/>
    </source>
</evidence>
<keyword evidence="2 3" id="KW-0378">Hydrolase</keyword>
<evidence type="ECO:0000259" key="4">
    <source>
        <dbReference type="PROSITE" id="PS51462"/>
    </source>
</evidence>
<dbReference type="InterPro" id="IPR014078">
    <property type="entry name" value="Nudix_YtkD"/>
</dbReference>
<accession>A0A3B0CJN7</accession>
<dbReference type="Proteomes" id="UP000282311">
    <property type="component" value="Unassembled WGS sequence"/>
</dbReference>
<comment type="similarity">
    <text evidence="1 3">Belongs to the Nudix hydrolase family.</text>
</comment>
<dbReference type="CDD" id="cd04665">
    <property type="entry name" value="NUDIX_RppH"/>
    <property type="match status" value="1"/>
</dbReference>
<sequence length="153" mass="17614">MQVQAKIYDLKDVSAEQLHYVVVMPRMNGKWLVCRHAERRTWEFAGGHIEPGETPEEAARRELYEETGTRSCELHAVAVYSVSREGEDESFGMLFYADIREIGRLPAFEMAETRLVAELPELLTYPTIYPVLYGCIADWLRSGAMPHYSERLL</sequence>
<dbReference type="SUPFAM" id="SSF55811">
    <property type="entry name" value="Nudix"/>
    <property type="match status" value="1"/>
</dbReference>
<dbReference type="EMBL" id="RBAH01000007">
    <property type="protein sequence ID" value="RKN84754.1"/>
    <property type="molecule type" value="Genomic_DNA"/>
</dbReference>
<dbReference type="GO" id="GO:0016787">
    <property type="term" value="F:hydrolase activity"/>
    <property type="evidence" value="ECO:0007669"/>
    <property type="project" value="UniProtKB-KW"/>
</dbReference>
<dbReference type="PROSITE" id="PS51462">
    <property type="entry name" value="NUDIX"/>
    <property type="match status" value="1"/>
</dbReference>
<name>A0A3B0CJN7_9BACL</name>
<evidence type="ECO:0000313" key="6">
    <source>
        <dbReference type="Proteomes" id="UP000282311"/>
    </source>
</evidence>
<dbReference type="AlphaFoldDB" id="A0A3B0CJN7"/>
<dbReference type="Pfam" id="PF00293">
    <property type="entry name" value="NUDIX"/>
    <property type="match status" value="1"/>
</dbReference>
<dbReference type="PANTHER" id="PTHR43736:SF1">
    <property type="entry name" value="DIHYDRONEOPTERIN TRIPHOSPHATE DIPHOSPHATASE"/>
    <property type="match status" value="1"/>
</dbReference>
<proteinExistence type="inferred from homology"/>
<keyword evidence="6" id="KW-1185">Reference proteome</keyword>
<dbReference type="InterPro" id="IPR020084">
    <property type="entry name" value="NUDIX_hydrolase_CS"/>
</dbReference>
<dbReference type="Gene3D" id="3.90.79.10">
    <property type="entry name" value="Nucleoside Triphosphate Pyrophosphohydrolase"/>
    <property type="match status" value="1"/>
</dbReference>
<dbReference type="InterPro" id="IPR020476">
    <property type="entry name" value="Nudix_hydrolase"/>
</dbReference>
<reference evidence="5 6" key="1">
    <citation type="journal article" date="2007" name="Int. J. Syst. Evol. Microbiol.">
        <title>Paenibacillus ginsengarvi sp. nov., isolated from soil from ginseng cultivation.</title>
        <authorList>
            <person name="Yoon M.H."/>
            <person name="Ten L.N."/>
            <person name="Im W.T."/>
        </authorList>
    </citation>
    <scope>NUCLEOTIDE SEQUENCE [LARGE SCALE GENOMIC DNA]</scope>
    <source>
        <strain evidence="5 6">KCTC 13059</strain>
    </source>
</reference>